<gene>
    <name evidence="3" type="ORF">FSPOR_1880</name>
</gene>
<feature type="domain" description="Glycosyl transferase family 1" evidence="2">
    <location>
        <begin position="81"/>
        <end position="125"/>
    </location>
</feature>
<proteinExistence type="predicted"/>
<dbReference type="Pfam" id="PF00534">
    <property type="entry name" value="Glycos_transf_1"/>
    <property type="match status" value="1"/>
</dbReference>
<dbReference type="Gene3D" id="3.40.50.2000">
    <property type="entry name" value="Glycogen Phosphorylase B"/>
    <property type="match status" value="1"/>
</dbReference>
<dbReference type="AlphaFoldDB" id="A0A395SQD5"/>
<name>A0A395SQD5_FUSSP</name>
<evidence type="ECO:0000259" key="2">
    <source>
        <dbReference type="Pfam" id="PF00534"/>
    </source>
</evidence>
<dbReference type="EMBL" id="PXOF01000023">
    <property type="protein sequence ID" value="RGP74185.1"/>
    <property type="molecule type" value="Genomic_DNA"/>
</dbReference>
<protein>
    <submittedName>
        <fullName evidence="3">Glycosyltransferase family 4</fullName>
    </submittedName>
</protein>
<dbReference type="InterPro" id="IPR001296">
    <property type="entry name" value="Glyco_trans_1"/>
</dbReference>
<keyword evidence="1" id="KW-0328">Glycosyltransferase</keyword>
<keyword evidence="4" id="KW-1185">Reference proteome</keyword>
<sequence>MSGIAVVYTDEQLHFGPFAGGIPGQSSTPFKGSSIFFHLAKALPQYEFLAFIGRSINEQITVQKEDLSNITNRSPCVNQEDLWRGIRALVVPSLWREAWGMVAVEAHIRGIPVVSSNIGALPEAILGLNYIMLVSGISGDDDDSGNYIIPEQGMKPWVNVMTRLTEDRSEYEKTSLHARNTTQRWLETRDTTEIESWMMGLSMNTNATASAHI</sequence>
<dbReference type="GO" id="GO:0016757">
    <property type="term" value="F:glycosyltransferase activity"/>
    <property type="evidence" value="ECO:0007669"/>
    <property type="project" value="UniProtKB-KW"/>
</dbReference>
<dbReference type="SUPFAM" id="SSF53756">
    <property type="entry name" value="UDP-Glycosyltransferase/glycogen phosphorylase"/>
    <property type="match status" value="1"/>
</dbReference>
<dbReference type="STRING" id="5514.A0A395SQD5"/>
<keyword evidence="3" id="KW-0808">Transferase</keyword>
<dbReference type="Proteomes" id="UP000266152">
    <property type="component" value="Unassembled WGS sequence"/>
</dbReference>
<evidence type="ECO:0000256" key="1">
    <source>
        <dbReference type="ARBA" id="ARBA00022676"/>
    </source>
</evidence>
<reference evidence="3 4" key="1">
    <citation type="journal article" date="2018" name="PLoS Pathog.">
        <title>Evolution of structural diversity of trichothecenes, a family of toxins produced by plant pathogenic and entomopathogenic fungi.</title>
        <authorList>
            <person name="Proctor R.H."/>
            <person name="McCormick S.P."/>
            <person name="Kim H.S."/>
            <person name="Cardoza R.E."/>
            <person name="Stanley A.M."/>
            <person name="Lindo L."/>
            <person name="Kelly A."/>
            <person name="Brown D.W."/>
            <person name="Lee T."/>
            <person name="Vaughan M.M."/>
            <person name="Alexander N.J."/>
            <person name="Busman M."/>
            <person name="Gutierrez S."/>
        </authorList>
    </citation>
    <scope>NUCLEOTIDE SEQUENCE [LARGE SCALE GENOMIC DNA]</scope>
    <source>
        <strain evidence="3 4">NRRL 3299</strain>
    </source>
</reference>
<evidence type="ECO:0000313" key="3">
    <source>
        <dbReference type="EMBL" id="RGP74185.1"/>
    </source>
</evidence>
<comment type="caution">
    <text evidence="3">The sequence shown here is derived from an EMBL/GenBank/DDBJ whole genome shotgun (WGS) entry which is preliminary data.</text>
</comment>
<evidence type="ECO:0000313" key="4">
    <source>
        <dbReference type="Proteomes" id="UP000266152"/>
    </source>
</evidence>
<accession>A0A395SQD5</accession>
<organism evidence="3 4">
    <name type="scientific">Fusarium sporotrichioides</name>
    <dbReference type="NCBI Taxonomy" id="5514"/>
    <lineage>
        <taxon>Eukaryota</taxon>
        <taxon>Fungi</taxon>
        <taxon>Dikarya</taxon>
        <taxon>Ascomycota</taxon>
        <taxon>Pezizomycotina</taxon>
        <taxon>Sordariomycetes</taxon>
        <taxon>Hypocreomycetidae</taxon>
        <taxon>Hypocreales</taxon>
        <taxon>Nectriaceae</taxon>
        <taxon>Fusarium</taxon>
    </lineage>
</organism>